<gene>
    <name evidence="1" type="ORF">E1284_09920</name>
</gene>
<dbReference type="EMBL" id="SMJW01000036">
    <property type="protein sequence ID" value="TDC17258.1"/>
    <property type="molecule type" value="Genomic_DNA"/>
</dbReference>
<proteinExistence type="predicted"/>
<protein>
    <submittedName>
        <fullName evidence="1">Uncharacterized protein</fullName>
    </submittedName>
</protein>
<sequence>MTDAILAPLLMPTGPGQSDLLIHFCGRRPNSKFTPDVPPEIKEMTPQQRLDAILTNQTLLGFTPFRAHGPAVCLSESPGDHLVHMLRDRGMAPWGVLLRRADVIAAGGGGIAYPPEAVHDQWPPEIKIWGNPIRNDGQAIMDFSWEREWRIPSPNGAWGFQPHAVAAVLVGDPAWEPTP</sequence>
<keyword evidence="2" id="KW-1185">Reference proteome</keyword>
<reference evidence="1 2" key="1">
    <citation type="submission" date="2019-03" db="EMBL/GenBank/DDBJ databases">
        <title>Draft genome sequences of novel Actinobacteria.</title>
        <authorList>
            <person name="Sahin N."/>
            <person name="Ay H."/>
            <person name="Saygin H."/>
        </authorList>
    </citation>
    <scope>NUCLEOTIDE SEQUENCE [LARGE SCALE GENOMIC DNA]</scope>
    <source>
        <strain evidence="1 2">DSM 45347</strain>
    </source>
</reference>
<evidence type="ECO:0000313" key="2">
    <source>
        <dbReference type="Proteomes" id="UP000295431"/>
    </source>
</evidence>
<accession>A0A4R4P4D8</accession>
<name>A0A4R4P4D8_9ACTN</name>
<comment type="caution">
    <text evidence="1">The sequence shown here is derived from an EMBL/GenBank/DDBJ whole genome shotgun (WGS) entry which is preliminary data.</text>
</comment>
<dbReference type="OrthoDB" id="4191384at2"/>
<dbReference type="AlphaFoldDB" id="A0A4R4P4D8"/>
<dbReference type="Proteomes" id="UP000295431">
    <property type="component" value="Unassembled WGS sequence"/>
</dbReference>
<evidence type="ECO:0000313" key="1">
    <source>
        <dbReference type="EMBL" id="TDC17258.1"/>
    </source>
</evidence>
<organism evidence="1 2">
    <name type="scientific">Actinomadura bangladeshensis</name>
    <dbReference type="NCBI Taxonomy" id="453573"/>
    <lineage>
        <taxon>Bacteria</taxon>
        <taxon>Bacillati</taxon>
        <taxon>Actinomycetota</taxon>
        <taxon>Actinomycetes</taxon>
        <taxon>Streptosporangiales</taxon>
        <taxon>Thermomonosporaceae</taxon>
        <taxon>Actinomadura</taxon>
    </lineage>
</organism>
<dbReference type="RefSeq" id="WP_131938728.1">
    <property type="nucleotide sequence ID" value="NZ_BAAAMX010000049.1"/>
</dbReference>